<evidence type="ECO:0000313" key="1">
    <source>
        <dbReference type="EMBL" id="CAG6791931.1"/>
    </source>
</evidence>
<accession>A0A8D9C1U5</accession>
<dbReference type="EMBL" id="HBUF01678628">
    <property type="protein sequence ID" value="CAG6791931.1"/>
    <property type="molecule type" value="Transcribed_RNA"/>
</dbReference>
<proteinExistence type="predicted"/>
<dbReference type="AlphaFoldDB" id="A0A8D9C1U5"/>
<reference evidence="1" key="1">
    <citation type="submission" date="2021-05" db="EMBL/GenBank/DDBJ databases">
        <authorList>
            <person name="Alioto T."/>
            <person name="Alioto T."/>
            <person name="Gomez Garrido J."/>
        </authorList>
    </citation>
    <scope>NUCLEOTIDE SEQUENCE</scope>
</reference>
<sequence>MRELENKTIRGSIMDFQPVNDRICKIRLKGKFRNISIIRMEDDRMQRKVLTAKIYGTRKRGRPRLRWMDQVEEHLKAMRVTGWGPKVGEFSTFEKMYHAQRTLASLAYRGRPCILKTSL</sequence>
<name>A0A8D9C1U5_9HEMI</name>
<protein>
    <submittedName>
        <fullName evidence="1">Uncharacterized protein</fullName>
    </submittedName>
</protein>
<organism evidence="1">
    <name type="scientific">Cacopsylla melanoneura</name>
    <dbReference type="NCBI Taxonomy" id="428564"/>
    <lineage>
        <taxon>Eukaryota</taxon>
        <taxon>Metazoa</taxon>
        <taxon>Ecdysozoa</taxon>
        <taxon>Arthropoda</taxon>
        <taxon>Hexapoda</taxon>
        <taxon>Insecta</taxon>
        <taxon>Pterygota</taxon>
        <taxon>Neoptera</taxon>
        <taxon>Paraneoptera</taxon>
        <taxon>Hemiptera</taxon>
        <taxon>Sternorrhyncha</taxon>
        <taxon>Psylloidea</taxon>
        <taxon>Psyllidae</taxon>
        <taxon>Psyllinae</taxon>
        <taxon>Cacopsylla</taxon>
    </lineage>
</organism>